<evidence type="ECO:0000256" key="1">
    <source>
        <dbReference type="ARBA" id="ARBA00004141"/>
    </source>
</evidence>
<proteinExistence type="inferred from homology"/>
<protein>
    <submittedName>
        <fullName evidence="10">DUF1212-domain-containing protein</fullName>
    </submittedName>
</protein>
<reference evidence="10 11" key="1">
    <citation type="journal article" date="2015" name="Genome Biol. Evol.">
        <title>Phylogenomic analyses indicate that early fungi evolved digesting cell walls of algal ancestors of land plants.</title>
        <authorList>
            <person name="Chang Y."/>
            <person name="Wang S."/>
            <person name="Sekimoto S."/>
            <person name="Aerts A.L."/>
            <person name="Choi C."/>
            <person name="Clum A."/>
            <person name="LaButti K.M."/>
            <person name="Lindquist E.A."/>
            <person name="Yee Ngan C."/>
            <person name="Ohm R.A."/>
            <person name="Salamov A.A."/>
            <person name="Grigoriev I.V."/>
            <person name="Spatafora J.W."/>
            <person name="Berbee M.L."/>
        </authorList>
    </citation>
    <scope>NUCLEOTIDE SEQUENCE [LARGE SCALE GENOMIC DNA]</scope>
    <source>
        <strain evidence="10 11">JEL478</strain>
    </source>
</reference>
<dbReference type="InterPro" id="IPR051361">
    <property type="entry name" value="ThrE/Ser_Exporter"/>
</dbReference>
<evidence type="ECO:0000256" key="3">
    <source>
        <dbReference type="ARBA" id="ARBA00022989"/>
    </source>
</evidence>
<evidence type="ECO:0000256" key="4">
    <source>
        <dbReference type="ARBA" id="ARBA00023136"/>
    </source>
</evidence>
<keyword evidence="2 7" id="KW-0812">Transmembrane</keyword>
<dbReference type="Pfam" id="PF06738">
    <property type="entry name" value="ThrE"/>
    <property type="match status" value="1"/>
</dbReference>
<evidence type="ECO:0000256" key="2">
    <source>
        <dbReference type="ARBA" id="ARBA00022692"/>
    </source>
</evidence>
<dbReference type="InterPro" id="IPR010619">
    <property type="entry name" value="ThrE-like_N"/>
</dbReference>
<feature type="transmembrane region" description="Helical" evidence="7">
    <location>
        <begin position="434"/>
        <end position="452"/>
    </location>
</feature>
<dbReference type="OMA" id="HTSETHF"/>
<dbReference type="AlphaFoldDB" id="A0A138ZYG3"/>
<comment type="similarity">
    <text evidence="5">Belongs to the ThrE exporter (TC 2.A.79) family.</text>
</comment>
<feature type="transmembrane region" description="Helical" evidence="7">
    <location>
        <begin position="361"/>
        <end position="377"/>
    </location>
</feature>
<dbReference type="OrthoDB" id="413008at2759"/>
<feature type="compositionally biased region" description="Low complexity" evidence="6">
    <location>
        <begin position="29"/>
        <end position="43"/>
    </location>
</feature>
<evidence type="ECO:0000313" key="10">
    <source>
        <dbReference type="EMBL" id="KXS09546.1"/>
    </source>
</evidence>
<evidence type="ECO:0000256" key="7">
    <source>
        <dbReference type="SAM" id="Phobius"/>
    </source>
</evidence>
<dbReference type="GO" id="GO:0022857">
    <property type="term" value="F:transmembrane transporter activity"/>
    <property type="evidence" value="ECO:0007669"/>
    <property type="project" value="InterPro"/>
</dbReference>
<dbReference type="PANTHER" id="PTHR31082">
    <property type="entry name" value="PHEROMONE-REGULATED MEMBRANE PROTEIN 10"/>
    <property type="match status" value="1"/>
</dbReference>
<evidence type="ECO:0000259" key="8">
    <source>
        <dbReference type="Pfam" id="PF06738"/>
    </source>
</evidence>
<keyword evidence="3 7" id="KW-1133">Transmembrane helix</keyword>
<feature type="transmembrane region" description="Helical" evidence="7">
    <location>
        <begin position="284"/>
        <end position="308"/>
    </location>
</feature>
<feature type="transmembrane region" description="Helical" evidence="7">
    <location>
        <begin position="224"/>
        <end position="247"/>
    </location>
</feature>
<evidence type="ECO:0000256" key="5">
    <source>
        <dbReference type="ARBA" id="ARBA00034125"/>
    </source>
</evidence>
<feature type="domain" description="Threonine/Serine exporter ThrE" evidence="9">
    <location>
        <begin position="369"/>
        <end position="487"/>
    </location>
</feature>
<evidence type="ECO:0000256" key="6">
    <source>
        <dbReference type="SAM" id="MobiDB-lite"/>
    </source>
</evidence>
<dbReference type="Pfam" id="PF12821">
    <property type="entry name" value="ThrE_2"/>
    <property type="match status" value="1"/>
</dbReference>
<accession>A0A138ZYG3</accession>
<evidence type="ECO:0000259" key="9">
    <source>
        <dbReference type="Pfam" id="PF12821"/>
    </source>
</evidence>
<sequence length="506" mass="54425">MANLGWFADLSLSGVHRPARWTPHDSDSESSPTTDTPTPGPHSVQHDRFGSSLSAASASALPLPLPLDTYTSSYTHSPDASAAVRARLAATISDLLAKQSFVLRLGKALYSYGCPTYRLEHFMRKCCVELGIEAQFAYLPTMILVTFGDPETHTSETHFLRCGAGYDVWRLAQVNQLATTIPKYSHDLPHLLSSLSLIVHAPPLWPVWSKLLSHTVCSALAAPLFFGGSWIDMGVCAALGALVGVLCMAGERWSRYGNLMEFSGALVVGLVAKIMERYVRGVCFLAMTMGGTVWLLPGLMITVGVMEVASRNLIIGSVRLFHAMLISVMIGYGLSIGSNIASWAVGSIEPVPACQPVDSRFQLLMFLPVCLAFYILLEAHPRQFPIMAVVTAAGFLVTTFLPAEKFDTSANNALAALVIGLGGNLYGRLTGDAAVAPMLAGILFLVPGGISVRANMALLNDDIASGTRLVTMVLDVSIGILVGLFSAHLLIYPIARRRKRFRVPGY</sequence>
<gene>
    <name evidence="10" type="ORF">M427DRAFT_105154</name>
</gene>
<comment type="subcellular location">
    <subcellularLocation>
        <location evidence="1">Membrane</location>
        <topology evidence="1">Multi-pass membrane protein</topology>
    </subcellularLocation>
</comment>
<dbReference type="Proteomes" id="UP000070544">
    <property type="component" value="Unassembled WGS sequence"/>
</dbReference>
<feature type="transmembrane region" description="Helical" evidence="7">
    <location>
        <begin position="472"/>
        <end position="492"/>
    </location>
</feature>
<name>A0A138ZYG3_GONPJ</name>
<keyword evidence="4 7" id="KW-0472">Membrane</keyword>
<feature type="region of interest" description="Disordered" evidence="6">
    <location>
        <begin position="18"/>
        <end position="48"/>
    </location>
</feature>
<keyword evidence="11" id="KW-1185">Reference proteome</keyword>
<feature type="transmembrane region" description="Helical" evidence="7">
    <location>
        <begin position="384"/>
        <end position="403"/>
    </location>
</feature>
<dbReference type="EMBL" id="KQ965858">
    <property type="protein sequence ID" value="KXS09546.1"/>
    <property type="molecule type" value="Genomic_DNA"/>
</dbReference>
<organism evidence="10 11">
    <name type="scientific">Gonapodya prolifera (strain JEL478)</name>
    <name type="common">Monoblepharis prolifera</name>
    <dbReference type="NCBI Taxonomy" id="1344416"/>
    <lineage>
        <taxon>Eukaryota</taxon>
        <taxon>Fungi</taxon>
        <taxon>Fungi incertae sedis</taxon>
        <taxon>Chytridiomycota</taxon>
        <taxon>Chytridiomycota incertae sedis</taxon>
        <taxon>Monoblepharidomycetes</taxon>
        <taxon>Monoblepharidales</taxon>
        <taxon>Gonapodyaceae</taxon>
        <taxon>Gonapodya</taxon>
    </lineage>
</organism>
<dbReference type="GO" id="GO:0016020">
    <property type="term" value="C:membrane"/>
    <property type="evidence" value="ECO:0007669"/>
    <property type="project" value="UniProtKB-SubCell"/>
</dbReference>
<feature type="transmembrane region" description="Helical" evidence="7">
    <location>
        <begin position="320"/>
        <end position="341"/>
    </location>
</feature>
<feature type="domain" description="Threonine/serine exporter-like N-terminal" evidence="8">
    <location>
        <begin position="101"/>
        <end position="339"/>
    </location>
</feature>
<evidence type="ECO:0000313" key="11">
    <source>
        <dbReference type="Proteomes" id="UP000070544"/>
    </source>
</evidence>
<dbReference type="PANTHER" id="PTHR31082:SF4">
    <property type="entry name" value="PHEROMONE-REGULATED MEMBRANE PROTEIN 10"/>
    <property type="match status" value="1"/>
</dbReference>
<dbReference type="InterPro" id="IPR024528">
    <property type="entry name" value="ThrE_2"/>
</dbReference>